<evidence type="ECO:0008006" key="3">
    <source>
        <dbReference type="Google" id="ProtNLM"/>
    </source>
</evidence>
<name>A0ABS1TE52_9CLOT</name>
<proteinExistence type="predicted"/>
<gene>
    <name evidence="1" type="ORF">JK636_18165</name>
</gene>
<dbReference type="Proteomes" id="UP000632377">
    <property type="component" value="Unassembled WGS sequence"/>
</dbReference>
<dbReference type="EMBL" id="JAESWC010000014">
    <property type="protein sequence ID" value="MBL4937644.1"/>
    <property type="molecule type" value="Genomic_DNA"/>
</dbReference>
<evidence type="ECO:0000313" key="1">
    <source>
        <dbReference type="EMBL" id="MBL4937644.1"/>
    </source>
</evidence>
<dbReference type="InterPro" id="IPR049929">
    <property type="entry name" value="TenpN-like"/>
</dbReference>
<protein>
    <recommendedName>
        <fullName evidence="3">Protein AbiQ</fullName>
    </recommendedName>
</protein>
<dbReference type="CDD" id="cd17493">
    <property type="entry name" value="toxin_TenpN"/>
    <property type="match status" value="1"/>
</dbReference>
<reference evidence="1 2" key="1">
    <citation type="submission" date="2021-01" db="EMBL/GenBank/DDBJ databases">
        <title>Genome public.</title>
        <authorList>
            <person name="Liu C."/>
            <person name="Sun Q."/>
        </authorList>
    </citation>
    <scope>NUCLEOTIDE SEQUENCE [LARGE SCALE GENOMIC DNA]</scope>
    <source>
        <strain evidence="1 2">YIM B02515</strain>
    </source>
</reference>
<organism evidence="1 2">
    <name type="scientific">Clostridium rhizosphaerae</name>
    <dbReference type="NCBI Taxonomy" id="2803861"/>
    <lineage>
        <taxon>Bacteria</taxon>
        <taxon>Bacillati</taxon>
        <taxon>Bacillota</taxon>
        <taxon>Clostridia</taxon>
        <taxon>Eubacteriales</taxon>
        <taxon>Clostridiaceae</taxon>
        <taxon>Clostridium</taxon>
    </lineage>
</organism>
<keyword evidence="2" id="KW-1185">Reference proteome</keyword>
<accession>A0ABS1TE52</accession>
<comment type="caution">
    <text evidence="1">The sequence shown here is derived from an EMBL/GenBank/DDBJ whole genome shotgun (WGS) entry which is preliminary data.</text>
</comment>
<sequence length="184" mass="21437">MDAVSKESCTIIYVRLDKQYFKDNSHFIEMLDPNDPVEQNKRMYLFLSVIYENNTLLVPLRTENEGERSFGIIGYSVPSSTRPNAGLDYRKILVVNDSKYVMPLENDGVSSSQQRIIRENYSTICNQVIAYVKGYVTAAIKKRERREPKYCFSTLHNFHKELGVIEGRKKRNEKKEKVLDKIEV</sequence>
<evidence type="ECO:0000313" key="2">
    <source>
        <dbReference type="Proteomes" id="UP000632377"/>
    </source>
</evidence>
<dbReference type="RefSeq" id="WP_202750377.1">
    <property type="nucleotide sequence ID" value="NZ_JAESWC010000014.1"/>
</dbReference>